<feature type="domain" description="DUF5666" evidence="1">
    <location>
        <begin position="349"/>
        <end position="413"/>
    </location>
</feature>
<evidence type="ECO:0000259" key="1">
    <source>
        <dbReference type="Pfam" id="PF18914"/>
    </source>
</evidence>
<gene>
    <name evidence="2" type="ORF">MNBD_NITROSPIRAE01-376</name>
</gene>
<name>A0A3B1D4N3_9ZZZZ</name>
<feature type="domain" description="DUF5666" evidence="1">
    <location>
        <begin position="424"/>
        <end position="490"/>
    </location>
</feature>
<sequence>MNNSIQNNQLSVKYFGKLFVSLFFISVLSVSCGSGSDGGISSGTSAPTGVSKGVITKTDASSVSVNGVDFNTGNSSVTIDDQPGSQDDLEVGMVVSVNGRIDDNSNTGEAEHIEFEEEIQGPIDSIDAVNNSLVVLGRTVILDGATRIVDENGSPLTFSDLLENDMLEVSGLIFTDDTIQATYIKKKFDLFFDDLSEVELKGTIKMLDVVAKTFFISNQAIDYNGSVQFEDMLESDLTDGLFVEVEGTRNSSGILKARKIEEEDDRLHNNENTKIEIEAIVTAFTSSTSFSLSGQAVTTNANTRFEGGAPDDIALNVRLEVEGRMNPSGVLVATKIKFHGNRIKMEADVENINAANNTVTLFAQAVLINGATKMKDDSSSHKGNFLFSDISPGDRLKIKAYLSNGVIIATHLEREDPSFEVKLQGPVDMVSDPDLKILSVTVVTNGSTAFESRSENNITASDFFSQISTGVSVKVEGSLFSGDIVAEEIKIED</sequence>
<dbReference type="AlphaFoldDB" id="A0A3B1D4N3"/>
<feature type="domain" description="DUF5666" evidence="1">
    <location>
        <begin position="202"/>
        <end position="261"/>
    </location>
</feature>
<accession>A0A3B1D4N3</accession>
<feature type="domain" description="DUF5666" evidence="1">
    <location>
        <begin position="120"/>
        <end position="185"/>
    </location>
</feature>
<dbReference type="EMBL" id="UOGF01000057">
    <property type="protein sequence ID" value="VAX29960.1"/>
    <property type="molecule type" value="Genomic_DNA"/>
</dbReference>
<evidence type="ECO:0000313" key="2">
    <source>
        <dbReference type="EMBL" id="VAX29960.1"/>
    </source>
</evidence>
<feature type="domain" description="DUF5666" evidence="1">
    <location>
        <begin position="280"/>
        <end position="337"/>
    </location>
</feature>
<dbReference type="Pfam" id="PF18914">
    <property type="entry name" value="DUF5666"/>
    <property type="match status" value="6"/>
</dbReference>
<proteinExistence type="predicted"/>
<feature type="domain" description="DUF5666" evidence="1">
    <location>
        <begin position="52"/>
        <end position="114"/>
    </location>
</feature>
<dbReference type="InterPro" id="IPR043724">
    <property type="entry name" value="DUF5666"/>
</dbReference>
<organism evidence="2">
    <name type="scientific">hydrothermal vent metagenome</name>
    <dbReference type="NCBI Taxonomy" id="652676"/>
    <lineage>
        <taxon>unclassified sequences</taxon>
        <taxon>metagenomes</taxon>
        <taxon>ecological metagenomes</taxon>
    </lineage>
</organism>
<protein>
    <recommendedName>
        <fullName evidence="1">DUF5666 domain-containing protein</fullName>
    </recommendedName>
</protein>
<reference evidence="2" key="1">
    <citation type="submission" date="2018-06" db="EMBL/GenBank/DDBJ databases">
        <authorList>
            <person name="Zhirakovskaya E."/>
        </authorList>
    </citation>
    <scope>NUCLEOTIDE SEQUENCE</scope>
</reference>